<evidence type="ECO:0008006" key="4">
    <source>
        <dbReference type="Google" id="ProtNLM"/>
    </source>
</evidence>
<dbReference type="GeneID" id="14696152"/>
<dbReference type="OrthoDB" id="389374at2759"/>
<sequence length="256" mass="30588">MDDTIYNFTRLFNKTLTIFNDNFNNRVDVYEDRCSSFISENSISDSSFISYCKKFMRYLEYIDEENTSEGNDIYLNRAQAILYLYIWINDNELFGSNYKVSLDIYRKLLKSYDVKSNSIMKVIYDIFIRNNITENLKLIYNLYYKFDQLKNNNECQSKKCKCVQECVHLYTQVLNDCNRDVNADYCNELEIFRQIYHSHMKDDTECDVKYKYLPSPIKSNIALISVPVAIILITSILFLLYKVCNNLILMYVYYTF</sequence>
<evidence type="ECO:0000256" key="1">
    <source>
        <dbReference type="SAM" id="Phobius"/>
    </source>
</evidence>
<dbReference type="EMBL" id="DF157427">
    <property type="protein sequence ID" value="GAB69610.1"/>
    <property type="molecule type" value="Genomic_DNA"/>
</dbReference>
<organism evidence="2 3">
    <name type="scientific">Plasmodium cynomolgi (strain B)</name>
    <dbReference type="NCBI Taxonomy" id="1120755"/>
    <lineage>
        <taxon>Eukaryota</taxon>
        <taxon>Sar</taxon>
        <taxon>Alveolata</taxon>
        <taxon>Apicomplexa</taxon>
        <taxon>Aconoidasida</taxon>
        <taxon>Haemosporida</taxon>
        <taxon>Plasmodiidae</taxon>
        <taxon>Plasmodium</taxon>
        <taxon>Plasmodium (Plasmodium)</taxon>
    </lineage>
</organism>
<keyword evidence="1" id="KW-1133">Transmembrane helix</keyword>
<dbReference type="PhylomeDB" id="K6V2T8"/>
<name>K6V2T8_PLACD</name>
<protein>
    <recommendedName>
        <fullName evidence="4">Variable surface protein</fullName>
    </recommendedName>
</protein>
<gene>
    <name evidence="2" type="ORF">PCYB_003590</name>
</gene>
<accession>K6V2T8</accession>
<evidence type="ECO:0000313" key="2">
    <source>
        <dbReference type="EMBL" id="GAB69610.1"/>
    </source>
</evidence>
<reference evidence="2 3" key="1">
    <citation type="journal article" date="2012" name="Nat. Genet.">
        <title>Plasmodium cynomolgi genome sequences provide insight into Plasmodium vivax and the monkey malaria clade.</title>
        <authorList>
            <person name="Tachibana S."/>
            <person name="Sullivan S.A."/>
            <person name="Kawai S."/>
            <person name="Nakamura S."/>
            <person name="Kim H.R."/>
            <person name="Goto N."/>
            <person name="Arisue N."/>
            <person name="Palacpac N.M.Q."/>
            <person name="Honma H."/>
            <person name="Yagi M."/>
            <person name="Tougan T."/>
            <person name="Katakai Y."/>
            <person name="Kaneko O."/>
            <person name="Mita T."/>
            <person name="Kita K."/>
            <person name="Yasutomi Y."/>
            <person name="Sutton P.L."/>
            <person name="Shakhbatyan R."/>
            <person name="Horii T."/>
            <person name="Yasunaga T."/>
            <person name="Barnwell J.W."/>
            <person name="Escalante A.A."/>
            <person name="Carlton J.M."/>
            <person name="Tanabe K."/>
        </authorList>
    </citation>
    <scope>NUCLEOTIDE SEQUENCE [LARGE SCALE GENOMIC DNA]</scope>
    <source>
        <strain evidence="2 3">B</strain>
    </source>
</reference>
<proteinExistence type="predicted"/>
<dbReference type="OMA" id="IWINDNE"/>
<keyword evidence="1" id="KW-0812">Transmembrane</keyword>
<dbReference type="RefSeq" id="XP_004227828.1">
    <property type="nucleotide sequence ID" value="XM_004227780.1"/>
</dbReference>
<dbReference type="KEGG" id="pcy:PCYB_003590"/>
<feature type="transmembrane region" description="Helical" evidence="1">
    <location>
        <begin position="221"/>
        <end position="241"/>
    </location>
</feature>
<keyword evidence="3" id="KW-1185">Reference proteome</keyword>
<dbReference type="Proteomes" id="UP000006319">
    <property type="component" value="Unassembled WGS sequence"/>
</dbReference>
<dbReference type="AlphaFoldDB" id="K6V2T8"/>
<dbReference type="VEuPathDB" id="PlasmoDB:PCYB_003590"/>
<keyword evidence="1" id="KW-0472">Membrane</keyword>
<evidence type="ECO:0000313" key="3">
    <source>
        <dbReference type="Proteomes" id="UP000006319"/>
    </source>
</evidence>